<dbReference type="SMART" id="SM00868">
    <property type="entry name" value="zf-AD"/>
    <property type="match status" value="2"/>
</dbReference>
<keyword evidence="3 12" id="KW-0479">Metal-binding</keyword>
<dbReference type="SUPFAM" id="SSF57716">
    <property type="entry name" value="Glucocorticoid receptor-like (DNA-binding domain)"/>
    <property type="match status" value="1"/>
</dbReference>
<keyword evidence="4" id="KW-0677">Repeat</keyword>
<dbReference type="AlphaFoldDB" id="A0AAV8VR93"/>
<feature type="binding site" evidence="12">
    <location>
        <position position="56"/>
    </location>
    <ligand>
        <name>Zn(2+)</name>
        <dbReference type="ChEBI" id="CHEBI:29105"/>
    </ligand>
</feature>
<dbReference type="GO" id="GO:0008270">
    <property type="term" value="F:zinc ion binding"/>
    <property type="evidence" value="ECO:0007669"/>
    <property type="project" value="UniProtKB-UniRule"/>
</dbReference>
<feature type="domain" description="ZAD" evidence="14">
    <location>
        <begin position="8"/>
        <end position="83"/>
    </location>
</feature>
<dbReference type="Pfam" id="PF13912">
    <property type="entry name" value="zf-C2H2_6"/>
    <property type="match status" value="1"/>
</dbReference>
<dbReference type="GO" id="GO:0005634">
    <property type="term" value="C:nucleus"/>
    <property type="evidence" value="ECO:0007669"/>
    <property type="project" value="UniProtKB-SubCell"/>
</dbReference>
<keyword evidence="7" id="KW-0805">Transcription regulation</keyword>
<dbReference type="GO" id="GO:0030674">
    <property type="term" value="F:protein-macromolecule adaptor activity"/>
    <property type="evidence" value="ECO:0007669"/>
    <property type="project" value="UniProtKB-ARBA"/>
</dbReference>
<proteinExistence type="inferred from homology"/>
<evidence type="ECO:0000256" key="5">
    <source>
        <dbReference type="ARBA" id="ARBA00022771"/>
    </source>
</evidence>
<dbReference type="EMBL" id="JANEYG010000041">
    <property type="protein sequence ID" value="KAJ8916527.1"/>
    <property type="molecule type" value="Genomic_DNA"/>
</dbReference>
<dbReference type="Pfam" id="PF00096">
    <property type="entry name" value="zf-C2H2"/>
    <property type="match status" value="3"/>
</dbReference>
<feature type="domain" description="C2H2-type" evidence="13">
    <location>
        <begin position="146"/>
        <end position="173"/>
    </location>
</feature>
<keyword evidence="16" id="KW-1185">Reference proteome</keyword>
<evidence type="ECO:0000256" key="7">
    <source>
        <dbReference type="ARBA" id="ARBA00023015"/>
    </source>
</evidence>
<dbReference type="Pfam" id="PF07776">
    <property type="entry name" value="zf-AD"/>
    <property type="match status" value="1"/>
</dbReference>
<evidence type="ECO:0000313" key="15">
    <source>
        <dbReference type="EMBL" id="KAJ8916527.1"/>
    </source>
</evidence>
<evidence type="ECO:0000256" key="2">
    <source>
        <dbReference type="ARBA" id="ARBA00006991"/>
    </source>
</evidence>
<dbReference type="PANTHER" id="PTHR24393:SF15">
    <property type="entry name" value="IP01243P-RELATED"/>
    <property type="match status" value="1"/>
</dbReference>
<gene>
    <name evidence="15" type="ORF">NQ315_000169</name>
</gene>
<dbReference type="SUPFAM" id="SSF57667">
    <property type="entry name" value="beta-beta-alpha zinc fingers"/>
    <property type="match status" value="3"/>
</dbReference>
<feature type="binding site" evidence="12">
    <location>
        <position position="10"/>
    </location>
    <ligand>
        <name>Zn(2+)</name>
        <dbReference type="ChEBI" id="CHEBI:29105"/>
    </ligand>
</feature>
<dbReference type="FunFam" id="3.30.160.60:FF:000295">
    <property type="entry name" value="zinc finger protein 19"/>
    <property type="match status" value="1"/>
</dbReference>
<keyword evidence="9" id="KW-0804">Transcription</keyword>
<evidence type="ECO:0000256" key="1">
    <source>
        <dbReference type="ARBA" id="ARBA00004123"/>
    </source>
</evidence>
<dbReference type="InterPro" id="IPR036236">
    <property type="entry name" value="Znf_C2H2_sf"/>
</dbReference>
<protein>
    <submittedName>
        <fullName evidence="15">Uncharacterized protein</fullName>
    </submittedName>
</protein>
<dbReference type="PROSITE" id="PS50157">
    <property type="entry name" value="ZINC_FINGER_C2H2_2"/>
    <property type="match status" value="4"/>
</dbReference>
<keyword evidence="8" id="KW-0238">DNA-binding</keyword>
<name>A0AAV8VR93_9CUCU</name>
<dbReference type="PROSITE" id="PS00028">
    <property type="entry name" value="ZINC_FINGER_C2H2_1"/>
    <property type="match status" value="4"/>
</dbReference>
<dbReference type="InterPro" id="IPR012934">
    <property type="entry name" value="Znf_AD"/>
</dbReference>
<comment type="subcellular location">
    <subcellularLocation>
        <location evidence="1">Nucleus</location>
    </subcellularLocation>
</comment>
<evidence type="ECO:0000256" key="3">
    <source>
        <dbReference type="ARBA" id="ARBA00022723"/>
    </source>
</evidence>
<keyword evidence="6 12" id="KW-0862">Zinc</keyword>
<dbReference type="GO" id="GO:0001228">
    <property type="term" value="F:DNA-binding transcription activator activity, RNA polymerase II-specific"/>
    <property type="evidence" value="ECO:0007669"/>
    <property type="project" value="TreeGrafter"/>
</dbReference>
<accession>A0AAV8VR93</accession>
<evidence type="ECO:0000256" key="4">
    <source>
        <dbReference type="ARBA" id="ARBA00022737"/>
    </source>
</evidence>
<dbReference type="PROSITE" id="PS51915">
    <property type="entry name" value="ZAD"/>
    <property type="match status" value="1"/>
</dbReference>
<evidence type="ECO:0000259" key="13">
    <source>
        <dbReference type="PROSITE" id="PS50157"/>
    </source>
</evidence>
<sequence length="406" mass="46430">MDTRISSPICRACLKPDAKTNIFTVHKPTSLPYSDIFTSCITIQVHPEDDLPKQICRTCWNTVLKFYTFRNKVLENDLRLRGILKKETSPIPTSNVTTNQTVVKNEIVDVKLTQTLSEYIEQDENTVEAYQDIEAKPVQRTREKVHQCDVCGKILHNRSNLNQHYRKHTGERPYGCNVCSKTFRRSAHLVVHKRTHTGERPHQCSSCHKTFNQYAGLVAHKRIHSGECPFVCSVCGKSFSHSSSLMYHKRIHANETPFPCEVCQKSFRNAAYLKLWEVIAASSASVSSKMEPVVELKKLTEDETPDDAATAVAERKNIICKGCTKVCDKNIFASDKPSSIYFSYIFKSCFSHPDGGGDSSTQICQKCLNTILRFYIFKYKVLQNDLRLRHILRLRRSLRAQQDQDT</sequence>
<dbReference type="GO" id="GO:0000978">
    <property type="term" value="F:RNA polymerase II cis-regulatory region sequence-specific DNA binding"/>
    <property type="evidence" value="ECO:0007669"/>
    <property type="project" value="TreeGrafter"/>
</dbReference>
<evidence type="ECO:0000256" key="6">
    <source>
        <dbReference type="ARBA" id="ARBA00022833"/>
    </source>
</evidence>
<dbReference type="SMART" id="SM00355">
    <property type="entry name" value="ZnF_C2H2"/>
    <property type="match status" value="4"/>
</dbReference>
<dbReference type="Gene3D" id="3.30.160.60">
    <property type="entry name" value="Classic Zinc Finger"/>
    <property type="match status" value="5"/>
</dbReference>
<dbReference type="FunFam" id="3.30.160.60:FF:000688">
    <property type="entry name" value="zinc finger protein 197 isoform X1"/>
    <property type="match status" value="1"/>
</dbReference>
<evidence type="ECO:0000259" key="14">
    <source>
        <dbReference type="PROSITE" id="PS51915"/>
    </source>
</evidence>
<comment type="caution">
    <text evidence="15">The sequence shown here is derived from an EMBL/GenBank/DDBJ whole genome shotgun (WGS) entry which is preliminary data.</text>
</comment>
<evidence type="ECO:0000256" key="10">
    <source>
        <dbReference type="ARBA" id="ARBA00023242"/>
    </source>
</evidence>
<evidence type="ECO:0000313" key="16">
    <source>
        <dbReference type="Proteomes" id="UP001159042"/>
    </source>
</evidence>
<dbReference type="PANTHER" id="PTHR24393">
    <property type="entry name" value="ZINC FINGER PROTEIN"/>
    <property type="match status" value="1"/>
</dbReference>
<evidence type="ECO:0000256" key="11">
    <source>
        <dbReference type="PROSITE-ProRule" id="PRU00042"/>
    </source>
</evidence>
<dbReference type="FunFam" id="3.30.160.60:FF:000478">
    <property type="entry name" value="Zinc finger protein 133"/>
    <property type="match status" value="1"/>
</dbReference>
<evidence type="ECO:0000256" key="8">
    <source>
        <dbReference type="ARBA" id="ARBA00023125"/>
    </source>
</evidence>
<organism evidence="15 16">
    <name type="scientific">Exocentrus adspersus</name>
    <dbReference type="NCBI Taxonomy" id="1586481"/>
    <lineage>
        <taxon>Eukaryota</taxon>
        <taxon>Metazoa</taxon>
        <taxon>Ecdysozoa</taxon>
        <taxon>Arthropoda</taxon>
        <taxon>Hexapoda</taxon>
        <taxon>Insecta</taxon>
        <taxon>Pterygota</taxon>
        <taxon>Neoptera</taxon>
        <taxon>Endopterygota</taxon>
        <taxon>Coleoptera</taxon>
        <taxon>Polyphaga</taxon>
        <taxon>Cucujiformia</taxon>
        <taxon>Chrysomeloidea</taxon>
        <taxon>Cerambycidae</taxon>
        <taxon>Lamiinae</taxon>
        <taxon>Acanthocinini</taxon>
        <taxon>Exocentrus</taxon>
    </lineage>
</organism>
<dbReference type="FunFam" id="3.30.160.60:FF:000744">
    <property type="entry name" value="zinc finger E-box-binding homeobox 1"/>
    <property type="match status" value="1"/>
</dbReference>
<feature type="domain" description="C2H2-type" evidence="13">
    <location>
        <begin position="202"/>
        <end position="229"/>
    </location>
</feature>
<comment type="similarity">
    <text evidence="2">Belongs to the krueppel C2H2-type zinc-finger protein family.</text>
</comment>
<dbReference type="Gene3D" id="3.40.1800.20">
    <property type="match status" value="1"/>
</dbReference>
<dbReference type="Proteomes" id="UP001159042">
    <property type="component" value="Unassembled WGS sequence"/>
</dbReference>
<keyword evidence="10" id="KW-0539">Nucleus</keyword>
<feature type="binding site" evidence="12">
    <location>
        <position position="59"/>
    </location>
    <ligand>
        <name>Zn(2+)</name>
        <dbReference type="ChEBI" id="CHEBI:29105"/>
    </ligand>
</feature>
<feature type="domain" description="C2H2-type" evidence="13">
    <location>
        <begin position="230"/>
        <end position="257"/>
    </location>
</feature>
<reference evidence="15 16" key="1">
    <citation type="journal article" date="2023" name="Insect Mol. Biol.">
        <title>Genome sequencing provides insights into the evolution of gene families encoding plant cell wall-degrading enzymes in longhorned beetles.</title>
        <authorList>
            <person name="Shin N.R."/>
            <person name="Okamura Y."/>
            <person name="Kirsch R."/>
            <person name="Pauchet Y."/>
        </authorList>
    </citation>
    <scope>NUCLEOTIDE SEQUENCE [LARGE SCALE GENOMIC DNA]</scope>
    <source>
        <strain evidence="15">EAD_L_NR</strain>
    </source>
</reference>
<evidence type="ECO:0000256" key="9">
    <source>
        <dbReference type="ARBA" id="ARBA00023163"/>
    </source>
</evidence>
<feature type="domain" description="C2H2-type" evidence="13">
    <location>
        <begin position="174"/>
        <end position="201"/>
    </location>
</feature>
<keyword evidence="5 11" id="KW-0863">Zinc-finger</keyword>
<dbReference type="InterPro" id="IPR013087">
    <property type="entry name" value="Znf_C2H2_type"/>
</dbReference>
<feature type="binding site" evidence="12">
    <location>
        <position position="13"/>
    </location>
    <ligand>
        <name>Zn(2+)</name>
        <dbReference type="ChEBI" id="CHEBI:29105"/>
    </ligand>
</feature>
<evidence type="ECO:0000256" key="12">
    <source>
        <dbReference type="PROSITE-ProRule" id="PRU01263"/>
    </source>
</evidence>